<comment type="cofactor">
    <cofactor evidence="2">
        <name>Mg(2+)</name>
        <dbReference type="ChEBI" id="CHEBI:18420"/>
    </cofactor>
</comment>
<proteinExistence type="predicted"/>
<dbReference type="GO" id="GO:0010945">
    <property type="term" value="F:coenzyme A diphosphatase activity"/>
    <property type="evidence" value="ECO:0007669"/>
    <property type="project" value="InterPro"/>
</dbReference>
<dbReference type="AlphaFoldDB" id="A0A2M7G1J2"/>
<dbReference type="InterPro" id="IPR045121">
    <property type="entry name" value="CoAse"/>
</dbReference>
<evidence type="ECO:0000256" key="1">
    <source>
        <dbReference type="ARBA" id="ARBA00001936"/>
    </source>
</evidence>
<evidence type="ECO:0000256" key="5">
    <source>
        <dbReference type="ARBA" id="ARBA00022842"/>
    </source>
</evidence>
<accession>A0A2M7G1J2</accession>
<dbReference type="Pfam" id="PF00293">
    <property type="entry name" value="NUDIX"/>
    <property type="match status" value="1"/>
</dbReference>
<evidence type="ECO:0000313" key="10">
    <source>
        <dbReference type="Proteomes" id="UP000231019"/>
    </source>
</evidence>
<dbReference type="GO" id="GO:0046872">
    <property type="term" value="F:metal ion binding"/>
    <property type="evidence" value="ECO:0007669"/>
    <property type="project" value="UniProtKB-KW"/>
</dbReference>
<dbReference type="PANTHER" id="PTHR12992:SF11">
    <property type="entry name" value="MITOCHONDRIAL COENZYME A DIPHOSPHATASE NUDT8"/>
    <property type="match status" value="1"/>
</dbReference>
<evidence type="ECO:0000256" key="7">
    <source>
        <dbReference type="SAM" id="MobiDB-lite"/>
    </source>
</evidence>
<comment type="caution">
    <text evidence="9">The sequence shown here is derived from an EMBL/GenBank/DDBJ whole genome shotgun (WGS) entry which is preliminary data.</text>
</comment>
<organism evidence="9 10">
    <name type="scientific">bacterium (Candidatus Blackallbacteria) CG17_big_fil_post_rev_8_21_14_2_50_48_46</name>
    <dbReference type="NCBI Taxonomy" id="2014261"/>
    <lineage>
        <taxon>Bacteria</taxon>
        <taxon>Candidatus Blackallbacteria</taxon>
    </lineage>
</organism>
<feature type="region of interest" description="Disordered" evidence="7">
    <location>
        <begin position="1"/>
        <end position="23"/>
    </location>
</feature>
<dbReference type="InterPro" id="IPR000086">
    <property type="entry name" value="NUDIX_hydrolase_dom"/>
</dbReference>
<evidence type="ECO:0000259" key="8">
    <source>
        <dbReference type="PROSITE" id="PS51462"/>
    </source>
</evidence>
<evidence type="ECO:0000313" key="9">
    <source>
        <dbReference type="EMBL" id="PIW15593.1"/>
    </source>
</evidence>
<dbReference type="InterPro" id="IPR015797">
    <property type="entry name" value="NUDIX_hydrolase-like_dom_sf"/>
</dbReference>
<sequence length="194" mass="22197">MLPEKQLQARLKEHKPSWETAPGPSLTPAAVLLPLFFKKGELHILLTQRTHKVSHHKGQISFPGGKFDPASDRSIQETALRETWEEVGIEPEAIRILGQMQAMPTLTEFLVYPLVGIFPEAYPYRINPGEIATLIEVPLKHLLDRKNQRTQPKSFGGKVYQIYYFDYLEFTIWGITGHLLYDFLNLTGDLLENL</sequence>
<keyword evidence="4" id="KW-0378">Hydrolase</keyword>
<dbReference type="PROSITE" id="PS51462">
    <property type="entry name" value="NUDIX"/>
    <property type="match status" value="1"/>
</dbReference>
<comment type="cofactor">
    <cofactor evidence="1">
        <name>Mn(2+)</name>
        <dbReference type="ChEBI" id="CHEBI:29035"/>
    </cofactor>
</comment>
<dbReference type="CDD" id="cd03426">
    <property type="entry name" value="NUDIX_CoAse_Nudt7"/>
    <property type="match status" value="1"/>
</dbReference>
<keyword evidence="3" id="KW-0479">Metal-binding</keyword>
<dbReference type="PANTHER" id="PTHR12992">
    <property type="entry name" value="NUDIX HYDROLASE"/>
    <property type="match status" value="1"/>
</dbReference>
<gene>
    <name evidence="9" type="ORF">COW36_16725</name>
</gene>
<dbReference type="Proteomes" id="UP000231019">
    <property type="component" value="Unassembled WGS sequence"/>
</dbReference>
<keyword evidence="6" id="KW-0464">Manganese</keyword>
<keyword evidence="5" id="KW-0460">Magnesium</keyword>
<dbReference type="Gene3D" id="3.90.79.10">
    <property type="entry name" value="Nucleoside Triphosphate Pyrophosphohydrolase"/>
    <property type="match status" value="1"/>
</dbReference>
<evidence type="ECO:0000256" key="2">
    <source>
        <dbReference type="ARBA" id="ARBA00001946"/>
    </source>
</evidence>
<evidence type="ECO:0000256" key="6">
    <source>
        <dbReference type="ARBA" id="ARBA00023211"/>
    </source>
</evidence>
<dbReference type="SUPFAM" id="SSF55811">
    <property type="entry name" value="Nudix"/>
    <property type="match status" value="1"/>
</dbReference>
<evidence type="ECO:0000256" key="3">
    <source>
        <dbReference type="ARBA" id="ARBA00022723"/>
    </source>
</evidence>
<name>A0A2M7G1J2_9BACT</name>
<reference evidence="9 10" key="1">
    <citation type="submission" date="2017-09" db="EMBL/GenBank/DDBJ databases">
        <title>Depth-based differentiation of microbial function through sediment-hosted aquifers and enrichment of novel symbionts in the deep terrestrial subsurface.</title>
        <authorList>
            <person name="Probst A.J."/>
            <person name="Ladd B."/>
            <person name="Jarett J.K."/>
            <person name="Geller-Mcgrath D.E."/>
            <person name="Sieber C.M."/>
            <person name="Emerson J.B."/>
            <person name="Anantharaman K."/>
            <person name="Thomas B.C."/>
            <person name="Malmstrom R."/>
            <person name="Stieglmeier M."/>
            <person name="Klingl A."/>
            <person name="Woyke T."/>
            <person name="Ryan C.M."/>
            <person name="Banfield J.F."/>
        </authorList>
    </citation>
    <scope>NUCLEOTIDE SEQUENCE [LARGE SCALE GENOMIC DNA]</scope>
    <source>
        <strain evidence="9">CG17_big_fil_post_rev_8_21_14_2_50_48_46</strain>
    </source>
</reference>
<protein>
    <submittedName>
        <fullName evidence="9">CoA pyrophosphatase</fullName>
    </submittedName>
</protein>
<evidence type="ECO:0000256" key="4">
    <source>
        <dbReference type="ARBA" id="ARBA00022801"/>
    </source>
</evidence>
<feature type="domain" description="Nudix hydrolase" evidence="8">
    <location>
        <begin position="26"/>
        <end position="165"/>
    </location>
</feature>
<dbReference type="EMBL" id="PFFQ01000050">
    <property type="protein sequence ID" value="PIW15593.1"/>
    <property type="molecule type" value="Genomic_DNA"/>
</dbReference>